<dbReference type="PROSITE" id="PS50977">
    <property type="entry name" value="HTH_TETR_2"/>
    <property type="match status" value="1"/>
</dbReference>
<evidence type="ECO:0000256" key="3">
    <source>
        <dbReference type="ARBA" id="ARBA00023163"/>
    </source>
</evidence>
<dbReference type="GO" id="GO:0003700">
    <property type="term" value="F:DNA-binding transcription factor activity"/>
    <property type="evidence" value="ECO:0007669"/>
    <property type="project" value="TreeGrafter"/>
</dbReference>
<evidence type="ECO:0000313" key="9">
    <source>
        <dbReference type="Proteomes" id="UP001432190"/>
    </source>
</evidence>
<sequence>MAPRKQQQIFDTTLTMLAETGYDRLTIEGVAERSGVNKTTLYRWWPSKAALVANALIEARALEFAVPDTGSLEGDLTELASRIAALLTTSPSGDIAVAALAASAGHPELATSVRGFFADRLARERPIFERAAARGELAPDTDLMTIVDLIAGAIWLRVVFRGLPADSAFVSHIVQTVLRGICR</sequence>
<keyword evidence="3" id="KW-0804">Transcription</keyword>
<dbReference type="PANTHER" id="PTHR30055:SF148">
    <property type="entry name" value="TETR-FAMILY TRANSCRIPTIONAL REGULATOR"/>
    <property type="match status" value="1"/>
</dbReference>
<dbReference type="GO" id="GO:0000976">
    <property type="term" value="F:transcription cis-regulatory region binding"/>
    <property type="evidence" value="ECO:0007669"/>
    <property type="project" value="TreeGrafter"/>
</dbReference>
<protein>
    <submittedName>
        <fullName evidence="6">TetR/AcrR family transcriptional regulator</fullName>
    </submittedName>
</protein>
<keyword evidence="2 4" id="KW-0238">DNA-binding</keyword>
<evidence type="ECO:0000313" key="7">
    <source>
        <dbReference type="EMBL" id="WUP52297.1"/>
    </source>
</evidence>
<dbReference type="SUPFAM" id="SSF46689">
    <property type="entry name" value="Homeodomain-like"/>
    <property type="match status" value="1"/>
</dbReference>
<dbReference type="Proteomes" id="UP001432190">
    <property type="component" value="Chromosome"/>
</dbReference>
<dbReference type="AlphaFoldDB" id="A0A420EVG2"/>
<proteinExistence type="predicted"/>
<evidence type="ECO:0000256" key="4">
    <source>
        <dbReference type="PROSITE-ProRule" id="PRU00335"/>
    </source>
</evidence>
<dbReference type="PRINTS" id="PR00455">
    <property type="entry name" value="HTHTETR"/>
</dbReference>
<keyword evidence="1" id="KW-0805">Transcription regulation</keyword>
<evidence type="ECO:0000256" key="1">
    <source>
        <dbReference type="ARBA" id="ARBA00023015"/>
    </source>
</evidence>
<dbReference type="Proteomes" id="UP000285744">
    <property type="component" value="Unassembled WGS sequence"/>
</dbReference>
<evidence type="ECO:0000313" key="6">
    <source>
        <dbReference type="EMBL" id="RKF24711.1"/>
    </source>
</evidence>
<dbReference type="InterPro" id="IPR011075">
    <property type="entry name" value="TetR_C"/>
</dbReference>
<dbReference type="InterPro" id="IPR001647">
    <property type="entry name" value="HTH_TetR"/>
</dbReference>
<keyword evidence="9" id="KW-1185">Reference proteome</keyword>
<dbReference type="OrthoDB" id="9796019at2"/>
<gene>
    <name evidence="6" type="ORF">D7I43_25335</name>
    <name evidence="7" type="ORF">OG994_12580</name>
</gene>
<feature type="domain" description="HTH tetR-type" evidence="5">
    <location>
        <begin position="3"/>
        <end position="63"/>
    </location>
</feature>
<dbReference type="InterPro" id="IPR050109">
    <property type="entry name" value="HTH-type_TetR-like_transc_reg"/>
</dbReference>
<dbReference type="Pfam" id="PF00440">
    <property type="entry name" value="TetR_N"/>
    <property type="match status" value="1"/>
</dbReference>
<dbReference type="PANTHER" id="PTHR30055">
    <property type="entry name" value="HTH-TYPE TRANSCRIPTIONAL REGULATOR RUTR"/>
    <property type="match status" value="1"/>
</dbReference>
<dbReference type="Gene3D" id="1.10.357.10">
    <property type="entry name" value="Tetracycline Repressor, domain 2"/>
    <property type="match status" value="1"/>
</dbReference>
<organism evidence="6 8">
    <name type="scientific">Micromonospora globbae</name>
    <dbReference type="NCBI Taxonomy" id="1894969"/>
    <lineage>
        <taxon>Bacteria</taxon>
        <taxon>Bacillati</taxon>
        <taxon>Actinomycetota</taxon>
        <taxon>Actinomycetes</taxon>
        <taxon>Micromonosporales</taxon>
        <taxon>Micromonosporaceae</taxon>
        <taxon>Micromonospora</taxon>
    </lineage>
</organism>
<dbReference type="EMBL" id="CP108084">
    <property type="protein sequence ID" value="WUP52297.1"/>
    <property type="molecule type" value="Genomic_DNA"/>
</dbReference>
<dbReference type="SUPFAM" id="SSF48498">
    <property type="entry name" value="Tetracyclin repressor-like, C-terminal domain"/>
    <property type="match status" value="1"/>
</dbReference>
<reference evidence="6 8" key="1">
    <citation type="journal article" date="2018" name="Int. J. Syst. Evol. Microbiol.">
        <title>Micromonospora globbae sp. nov., an endophytic actinomycete isolated from roots of Globba winitii C. H. Wright.</title>
        <authorList>
            <person name="Kuncharoen N."/>
            <person name="Pittayakhajonwut P."/>
            <person name="Tanasupawat S."/>
        </authorList>
    </citation>
    <scope>NUCLEOTIDE SEQUENCE [LARGE SCALE GENOMIC DNA]</scope>
    <source>
        <strain evidence="6 8">WPS1-2</strain>
    </source>
</reference>
<dbReference type="InterPro" id="IPR036271">
    <property type="entry name" value="Tet_transcr_reg_TetR-rel_C_sf"/>
</dbReference>
<dbReference type="Gene3D" id="1.10.10.60">
    <property type="entry name" value="Homeodomain-like"/>
    <property type="match status" value="1"/>
</dbReference>
<dbReference type="Pfam" id="PF16859">
    <property type="entry name" value="TetR_C_11"/>
    <property type="match status" value="1"/>
</dbReference>
<evidence type="ECO:0000259" key="5">
    <source>
        <dbReference type="PROSITE" id="PS50977"/>
    </source>
</evidence>
<reference evidence="7" key="2">
    <citation type="submission" date="2022-10" db="EMBL/GenBank/DDBJ databases">
        <title>The complete genomes of actinobacterial strains from the NBC collection.</title>
        <authorList>
            <person name="Joergensen T.S."/>
            <person name="Alvarez Arevalo M."/>
            <person name="Sterndorff E.B."/>
            <person name="Faurdal D."/>
            <person name="Vuksanovic O."/>
            <person name="Mourched A.-S."/>
            <person name="Charusanti P."/>
            <person name="Shaw S."/>
            <person name="Blin K."/>
            <person name="Weber T."/>
        </authorList>
    </citation>
    <scope>NUCLEOTIDE SEQUENCE</scope>
    <source>
        <strain evidence="7">NBC_00256</strain>
    </source>
</reference>
<dbReference type="RefSeq" id="WP_120331079.1">
    <property type="nucleotide sequence ID" value="NZ_CP108084.1"/>
</dbReference>
<evidence type="ECO:0000313" key="8">
    <source>
        <dbReference type="Proteomes" id="UP000285744"/>
    </source>
</evidence>
<name>A0A420EVG2_9ACTN</name>
<dbReference type="EMBL" id="RAQQ01000021">
    <property type="protein sequence ID" value="RKF24711.1"/>
    <property type="molecule type" value="Genomic_DNA"/>
</dbReference>
<evidence type="ECO:0000256" key="2">
    <source>
        <dbReference type="ARBA" id="ARBA00023125"/>
    </source>
</evidence>
<feature type="DNA-binding region" description="H-T-H motif" evidence="4">
    <location>
        <begin position="26"/>
        <end position="45"/>
    </location>
</feature>
<accession>A0A420EVG2</accession>
<dbReference type="InterPro" id="IPR009057">
    <property type="entry name" value="Homeodomain-like_sf"/>
</dbReference>